<organism evidence="2 3">
    <name type="scientific">Nonomuraea longicatena</name>
    <dbReference type="NCBI Taxonomy" id="83682"/>
    <lineage>
        <taxon>Bacteria</taxon>
        <taxon>Bacillati</taxon>
        <taxon>Actinomycetota</taxon>
        <taxon>Actinomycetes</taxon>
        <taxon>Streptosporangiales</taxon>
        <taxon>Streptosporangiaceae</taxon>
        <taxon>Nonomuraea</taxon>
    </lineage>
</organism>
<name>A0ABN1Q5S9_9ACTN</name>
<feature type="region of interest" description="Disordered" evidence="1">
    <location>
        <begin position="1"/>
        <end position="38"/>
    </location>
</feature>
<dbReference type="Proteomes" id="UP001501578">
    <property type="component" value="Unassembled WGS sequence"/>
</dbReference>
<gene>
    <name evidence="2" type="ORF">GCM10009560_47700</name>
</gene>
<dbReference type="EMBL" id="BAAAHQ010000024">
    <property type="protein sequence ID" value="GAA0938017.1"/>
    <property type="molecule type" value="Genomic_DNA"/>
</dbReference>
<evidence type="ECO:0000256" key="1">
    <source>
        <dbReference type="SAM" id="MobiDB-lite"/>
    </source>
</evidence>
<evidence type="ECO:0000313" key="3">
    <source>
        <dbReference type="Proteomes" id="UP001501578"/>
    </source>
</evidence>
<accession>A0ABN1Q5S9</accession>
<protein>
    <submittedName>
        <fullName evidence="2">Uncharacterized protein</fullName>
    </submittedName>
</protein>
<sequence>MTGPGSHVVEGNAAATGKDSQGTEIPFAGELRDNQPGCVEDRKAGDGFLIGPAVLRMKT</sequence>
<keyword evidence="3" id="KW-1185">Reference proteome</keyword>
<comment type="caution">
    <text evidence="2">The sequence shown here is derived from an EMBL/GenBank/DDBJ whole genome shotgun (WGS) entry which is preliminary data.</text>
</comment>
<evidence type="ECO:0000313" key="2">
    <source>
        <dbReference type="EMBL" id="GAA0938017.1"/>
    </source>
</evidence>
<reference evidence="2 3" key="1">
    <citation type="journal article" date="2019" name="Int. J. Syst. Evol. Microbiol.">
        <title>The Global Catalogue of Microorganisms (GCM) 10K type strain sequencing project: providing services to taxonomists for standard genome sequencing and annotation.</title>
        <authorList>
            <consortium name="The Broad Institute Genomics Platform"/>
            <consortium name="The Broad Institute Genome Sequencing Center for Infectious Disease"/>
            <person name="Wu L."/>
            <person name="Ma J."/>
        </authorList>
    </citation>
    <scope>NUCLEOTIDE SEQUENCE [LARGE SCALE GENOMIC DNA]</scope>
    <source>
        <strain evidence="2 3">JCM 11136</strain>
    </source>
</reference>
<proteinExistence type="predicted"/>